<evidence type="ECO:0000256" key="5">
    <source>
        <dbReference type="ARBA" id="ARBA00023242"/>
    </source>
</evidence>
<dbReference type="InterPro" id="IPR012337">
    <property type="entry name" value="RNaseH-like_sf"/>
</dbReference>
<dbReference type="SUPFAM" id="SSF53098">
    <property type="entry name" value="Ribonuclease H-like"/>
    <property type="match status" value="1"/>
</dbReference>
<keyword evidence="5" id="KW-0539">Nucleus</keyword>
<dbReference type="EMBL" id="PDXD01000070">
    <property type="protein sequence ID" value="RYN64929.1"/>
    <property type="molecule type" value="Genomic_DNA"/>
</dbReference>
<gene>
    <name evidence="8" type="ORF">AA0117_g12342</name>
</gene>
<sequence length="849" mass="95481">MPPTKRASDDLTRPKKRVKSSTARGTVSQPIAIDSQLSPSPSRLSPRRALVEASQASTFESQLRESRPEDAIVAPTEGSERVTAASSAAAPDNETLQEALDASLIDDFEGIDWGRLRKYMKPISSQKSRKSWIYRYGYRVALLKDPSKLYFVCRHCYEHKYTDTGVGIYETTLSTSSAQRHLELPKRGHGHSKSAGAAKPTWLQRLLKDGNNSVSQKVANELAGFNTQRFRLAAVSWLVENNHPLSEFETPAFRRLLEASNPLAERALWTSHVSVSQYVARLYKHLKPRVILQLSQALSKVHLSFDGWTTKGGKRGFLGVVAHFVDSRGDLQDLPIALPQLTGAHSGERMAEVVIKTLQDFKVTSQSIGYFVLDNATNNDSTIAILAQEYGFKATHRRLRCGPHTLNLIGQTLLWGKGSAASFDNDVQELTDEHDFIEEWRRVGPLGVLLSIMNYIKTPQQHKLFEDFQRLAHTELPSSASADDRKTLEPVKPVVTRWNSYYLCFERAVKLQFAVNAYATHHIQRVQREDTFAQSRGNKLPVAQPWMRSDGLTGADWAVITEYIDILKPLKTATKRLKGRGKSGSFGAIAEIIPIFEYLLTYYEQRVNADEAVNYNEHDESPEDHIAINVRAAWQKADDYYSKLDDSPAYYAATILHPMYKYYCDKAWAKKPAWLEASNASFQALWAQYNTSPRAVRPSAVIPSDIDDAIDSILNPSTASSLTADEDEFKRWKRSEPAAKRGTEHADNPIKYWVSMRDCYPSLSKLALDVLSIPASSCECERLFSELGDLLEPRRRRLGPQLLAAIQCVRRWQRAGLGGDDEVVEEEAADDDNMELLCGLATWDDETQH</sequence>
<keyword evidence="3" id="KW-0863">Zinc-finger</keyword>
<feature type="compositionally biased region" description="Low complexity" evidence="6">
    <location>
        <begin position="35"/>
        <end position="48"/>
    </location>
</feature>
<accession>A0A4Q4MZZ7</accession>
<dbReference type="GO" id="GO:0005634">
    <property type="term" value="C:nucleus"/>
    <property type="evidence" value="ECO:0007669"/>
    <property type="project" value="UniProtKB-SubCell"/>
</dbReference>
<dbReference type="PANTHER" id="PTHR46481">
    <property type="entry name" value="ZINC FINGER BED DOMAIN-CONTAINING PROTEIN 4"/>
    <property type="match status" value="1"/>
</dbReference>
<dbReference type="Pfam" id="PF05699">
    <property type="entry name" value="Dimer_Tnp_hAT"/>
    <property type="match status" value="1"/>
</dbReference>
<evidence type="ECO:0000256" key="3">
    <source>
        <dbReference type="ARBA" id="ARBA00022771"/>
    </source>
</evidence>
<organism evidence="8 9">
    <name type="scientific">Alternaria alternata</name>
    <name type="common">Alternaria rot fungus</name>
    <name type="synonym">Torula alternata</name>
    <dbReference type="NCBI Taxonomy" id="5599"/>
    <lineage>
        <taxon>Eukaryota</taxon>
        <taxon>Fungi</taxon>
        <taxon>Dikarya</taxon>
        <taxon>Ascomycota</taxon>
        <taxon>Pezizomycotina</taxon>
        <taxon>Dothideomycetes</taxon>
        <taxon>Pleosporomycetidae</taxon>
        <taxon>Pleosporales</taxon>
        <taxon>Pleosporineae</taxon>
        <taxon>Pleosporaceae</taxon>
        <taxon>Alternaria</taxon>
        <taxon>Alternaria sect. Alternaria</taxon>
        <taxon>Alternaria alternata complex</taxon>
    </lineage>
</organism>
<comment type="caution">
    <text evidence="8">The sequence shown here is derived from an EMBL/GenBank/DDBJ whole genome shotgun (WGS) entry which is preliminary data.</text>
</comment>
<dbReference type="VEuPathDB" id="FungiDB:CC77DRAFT_282675"/>
<evidence type="ECO:0000256" key="4">
    <source>
        <dbReference type="ARBA" id="ARBA00022833"/>
    </source>
</evidence>
<feature type="compositionally biased region" description="Basic and acidic residues" evidence="6">
    <location>
        <begin position="1"/>
        <end position="13"/>
    </location>
</feature>
<dbReference type="InterPro" id="IPR008906">
    <property type="entry name" value="HATC_C_dom"/>
</dbReference>
<evidence type="ECO:0000256" key="2">
    <source>
        <dbReference type="ARBA" id="ARBA00022723"/>
    </source>
</evidence>
<comment type="subcellular location">
    <subcellularLocation>
        <location evidence="1">Nucleus</location>
    </subcellularLocation>
</comment>
<dbReference type="GO" id="GO:0008270">
    <property type="term" value="F:zinc ion binding"/>
    <property type="evidence" value="ECO:0007669"/>
    <property type="project" value="UniProtKB-KW"/>
</dbReference>
<dbReference type="Proteomes" id="UP000291422">
    <property type="component" value="Unassembled WGS sequence"/>
</dbReference>
<reference evidence="9" key="1">
    <citation type="journal article" date="2019" name="bioRxiv">
        <title>Genomics, evolutionary history and diagnostics of the Alternaria alternata species group including apple and Asian pear pathotypes.</title>
        <authorList>
            <person name="Armitage A.D."/>
            <person name="Cockerton H.M."/>
            <person name="Sreenivasaprasad S."/>
            <person name="Woodhall J.W."/>
            <person name="Lane C.R."/>
            <person name="Harrison R.J."/>
            <person name="Clarkson J.P."/>
        </authorList>
    </citation>
    <scope>NUCLEOTIDE SEQUENCE [LARGE SCALE GENOMIC DNA]</scope>
    <source>
        <strain evidence="9">FERA 1177</strain>
    </source>
</reference>
<name>A0A4Q4MZZ7_ALTAL</name>
<dbReference type="PANTHER" id="PTHR46481:SF10">
    <property type="entry name" value="ZINC FINGER BED DOMAIN-CONTAINING PROTEIN 39"/>
    <property type="match status" value="1"/>
</dbReference>
<keyword evidence="2" id="KW-0479">Metal-binding</keyword>
<evidence type="ECO:0000313" key="9">
    <source>
        <dbReference type="Proteomes" id="UP000291422"/>
    </source>
</evidence>
<evidence type="ECO:0000259" key="7">
    <source>
        <dbReference type="Pfam" id="PF05699"/>
    </source>
</evidence>
<feature type="compositionally biased region" description="Polar residues" evidence="6">
    <location>
        <begin position="20"/>
        <end position="29"/>
    </location>
</feature>
<proteinExistence type="predicted"/>
<dbReference type="AlphaFoldDB" id="A0A4Q4MZZ7"/>
<evidence type="ECO:0000256" key="1">
    <source>
        <dbReference type="ARBA" id="ARBA00004123"/>
    </source>
</evidence>
<feature type="domain" description="HAT C-terminal dimerisation" evidence="7">
    <location>
        <begin position="747"/>
        <end position="812"/>
    </location>
</feature>
<dbReference type="GO" id="GO:0046983">
    <property type="term" value="F:protein dimerization activity"/>
    <property type="evidence" value="ECO:0007669"/>
    <property type="project" value="InterPro"/>
</dbReference>
<protein>
    <recommendedName>
        <fullName evidence="7">HAT C-terminal dimerisation domain-containing protein</fullName>
    </recommendedName>
</protein>
<dbReference type="InterPro" id="IPR052035">
    <property type="entry name" value="ZnF_BED_domain_contain"/>
</dbReference>
<keyword evidence="4" id="KW-0862">Zinc</keyword>
<evidence type="ECO:0000256" key="6">
    <source>
        <dbReference type="SAM" id="MobiDB-lite"/>
    </source>
</evidence>
<evidence type="ECO:0000313" key="8">
    <source>
        <dbReference type="EMBL" id="RYN64929.1"/>
    </source>
</evidence>
<dbReference type="VEuPathDB" id="FungiDB:CC77DRAFT_900097"/>
<feature type="region of interest" description="Disordered" evidence="6">
    <location>
        <begin position="1"/>
        <end position="70"/>
    </location>
</feature>